<dbReference type="PANTHER" id="PTHR36151:SF3">
    <property type="entry name" value="ER-BOUND OXYGENASE MPAB_MPAB'_RUBBER OXYGENASE CATALYTIC DOMAIN-CONTAINING PROTEIN"/>
    <property type="match status" value="1"/>
</dbReference>
<dbReference type="InterPro" id="IPR018713">
    <property type="entry name" value="MPAB/Lcp_cat_dom"/>
</dbReference>
<dbReference type="PANTHER" id="PTHR36151">
    <property type="entry name" value="BLR2777 PROTEIN"/>
    <property type="match status" value="1"/>
</dbReference>
<evidence type="ECO:0000256" key="1">
    <source>
        <dbReference type="SAM" id="MobiDB-lite"/>
    </source>
</evidence>
<accession>A0A346XSB2</accession>
<evidence type="ECO:0000313" key="4">
    <source>
        <dbReference type="Proteomes" id="UP000264006"/>
    </source>
</evidence>
<sequence length="347" mass="37891">MISSLASRVFPRGVPGVRSVMQHGVHTMFGDPFDATVDPGDPGLMGPGSATWQLLGEPCVMPMGFRALLVQMLHPIALEAVHTHGSFADDFLGRIKRTALYLQLANFGSTGQALDISATVQRIHRRVVGRTAQDEPYSAGDPHYLAWVGMTFTESTLAVHRAFGQRPVTDELADRFVAEQAVLNALLDPRVDLDALRGDPDAGARLRDGEVPLPLVEEGWVPTDVVGLTRRLAEFQPELELRELGRASFRWLLDPPDLPRAQRAGWRVFVTSTLATLPPQWRDLLDQPDSPLRDAVVAGGTRTLFDLFRVLHGPLTLPSLAASRVERRPVAGNGNTGDEGAQLQRAT</sequence>
<dbReference type="RefSeq" id="WP_114589963.1">
    <property type="nucleotide sequence ID" value="NZ_CP031165.1"/>
</dbReference>
<feature type="domain" description="ER-bound oxygenase mpaB/mpaB'/Rubber oxygenase catalytic" evidence="2">
    <location>
        <begin position="52"/>
        <end position="301"/>
    </location>
</feature>
<reference evidence="3 4" key="1">
    <citation type="submission" date="2018-09" db="EMBL/GenBank/DDBJ databases">
        <title>Complete genome sequence of Euzebya sp. DY32-46 isolated from seawater of Pacific Ocean.</title>
        <authorList>
            <person name="Xu L."/>
            <person name="Wu Y.-H."/>
            <person name="Xu X.-W."/>
        </authorList>
    </citation>
    <scope>NUCLEOTIDE SEQUENCE [LARGE SCALE GENOMIC DNA]</scope>
    <source>
        <strain evidence="3 4">DY32-46</strain>
    </source>
</reference>
<dbReference type="EMBL" id="CP031165">
    <property type="protein sequence ID" value="AXV05109.1"/>
    <property type="molecule type" value="Genomic_DNA"/>
</dbReference>
<gene>
    <name evidence="3" type="ORF">DVS28_a0402</name>
</gene>
<dbReference type="KEGG" id="euz:DVS28_a0402"/>
<dbReference type="Proteomes" id="UP000264006">
    <property type="component" value="Chromosome"/>
</dbReference>
<proteinExistence type="predicted"/>
<organism evidence="3 4">
    <name type="scientific">Euzebya pacifica</name>
    <dbReference type="NCBI Taxonomy" id="1608957"/>
    <lineage>
        <taxon>Bacteria</taxon>
        <taxon>Bacillati</taxon>
        <taxon>Actinomycetota</taxon>
        <taxon>Nitriliruptoria</taxon>
        <taxon>Euzebyales</taxon>
    </lineage>
</organism>
<evidence type="ECO:0000259" key="2">
    <source>
        <dbReference type="Pfam" id="PF09995"/>
    </source>
</evidence>
<feature type="region of interest" description="Disordered" evidence="1">
    <location>
        <begin position="328"/>
        <end position="347"/>
    </location>
</feature>
<dbReference type="GO" id="GO:0016491">
    <property type="term" value="F:oxidoreductase activity"/>
    <property type="evidence" value="ECO:0007669"/>
    <property type="project" value="InterPro"/>
</dbReference>
<protein>
    <recommendedName>
        <fullName evidence="2">ER-bound oxygenase mpaB/mpaB'/Rubber oxygenase catalytic domain-containing protein</fullName>
    </recommendedName>
</protein>
<evidence type="ECO:0000313" key="3">
    <source>
        <dbReference type="EMBL" id="AXV05109.1"/>
    </source>
</evidence>
<dbReference type="OrthoDB" id="108890at2"/>
<keyword evidence="4" id="KW-1185">Reference proteome</keyword>
<dbReference type="AlphaFoldDB" id="A0A346XSB2"/>
<dbReference type="Pfam" id="PF09995">
    <property type="entry name" value="MPAB_Lcp_cat"/>
    <property type="match status" value="1"/>
</dbReference>
<name>A0A346XSB2_9ACTN</name>